<feature type="signal peptide" evidence="14">
    <location>
        <begin position="1"/>
        <end position="23"/>
    </location>
</feature>
<evidence type="ECO:0000256" key="7">
    <source>
        <dbReference type="ARBA" id="ARBA00022729"/>
    </source>
</evidence>
<keyword evidence="5 16" id="KW-0121">Carboxypeptidase</keyword>
<comment type="catalytic activity">
    <reaction evidence="12">
        <text>Preferential cleavage: (Ac)2-L-Lys-D-Ala-|-D-Ala. Also transpeptidation of peptidyl-alanyl moieties that are N-acyl substituents of D-alanine.</text>
        <dbReference type="EC" id="3.4.16.4"/>
    </reaction>
</comment>
<evidence type="ECO:0000256" key="10">
    <source>
        <dbReference type="ARBA" id="ARBA00022984"/>
    </source>
</evidence>
<keyword evidence="6" id="KW-0645">Protease</keyword>
<evidence type="ECO:0000259" key="15">
    <source>
        <dbReference type="SMART" id="SM00936"/>
    </source>
</evidence>
<organism evidence="16 17">
    <name type="scientific">Rhizobium rhizophilum</name>
    <dbReference type="NCBI Taxonomy" id="1850373"/>
    <lineage>
        <taxon>Bacteria</taxon>
        <taxon>Pseudomonadati</taxon>
        <taxon>Pseudomonadota</taxon>
        <taxon>Alphaproteobacteria</taxon>
        <taxon>Hyphomicrobiales</taxon>
        <taxon>Rhizobiaceae</taxon>
        <taxon>Rhizobium/Agrobacterium group</taxon>
        <taxon>Rhizobium</taxon>
    </lineage>
</organism>
<name>A0ABY2QQD9_9HYPH</name>
<dbReference type="PRINTS" id="PR00725">
    <property type="entry name" value="DADACBPTASE1"/>
</dbReference>
<dbReference type="PANTHER" id="PTHR21581:SF6">
    <property type="entry name" value="TRAFFICKING PROTEIN PARTICLE COMPLEX SUBUNIT 12"/>
    <property type="match status" value="1"/>
</dbReference>
<dbReference type="SUPFAM" id="SSF56601">
    <property type="entry name" value="beta-lactamase/transpeptidase-like"/>
    <property type="match status" value="1"/>
</dbReference>
<keyword evidence="7 14" id="KW-0732">Signal</keyword>
<reference evidence="16 17" key="1">
    <citation type="submission" date="2019-04" db="EMBL/GenBank/DDBJ databases">
        <title>Genome sequence of strain 7209-2.</title>
        <authorList>
            <person name="Gao J."/>
            <person name="Sun J."/>
        </authorList>
    </citation>
    <scope>NUCLEOTIDE SEQUENCE [LARGE SCALE GENOMIC DNA]</scope>
    <source>
        <strain evidence="16 17">7209-2</strain>
    </source>
</reference>
<evidence type="ECO:0000256" key="11">
    <source>
        <dbReference type="ARBA" id="ARBA00023316"/>
    </source>
</evidence>
<dbReference type="PANTHER" id="PTHR21581">
    <property type="entry name" value="D-ALANYL-D-ALANINE CARBOXYPEPTIDASE"/>
    <property type="match status" value="1"/>
</dbReference>
<keyword evidence="8" id="KW-0378">Hydrolase</keyword>
<dbReference type="Proteomes" id="UP000309667">
    <property type="component" value="Unassembled WGS sequence"/>
</dbReference>
<dbReference type="InterPro" id="IPR001967">
    <property type="entry name" value="Peptidase_S11_N"/>
</dbReference>
<comment type="pathway">
    <text evidence="2">Cell wall biogenesis; peptidoglycan biosynthesis.</text>
</comment>
<keyword evidence="17" id="KW-1185">Reference proteome</keyword>
<keyword evidence="9" id="KW-0133">Cell shape</keyword>
<evidence type="ECO:0000256" key="8">
    <source>
        <dbReference type="ARBA" id="ARBA00022801"/>
    </source>
</evidence>
<evidence type="ECO:0000256" key="12">
    <source>
        <dbReference type="ARBA" id="ARBA00034000"/>
    </source>
</evidence>
<evidence type="ECO:0000256" key="4">
    <source>
        <dbReference type="ARBA" id="ARBA00012448"/>
    </source>
</evidence>
<dbReference type="InterPro" id="IPR037167">
    <property type="entry name" value="Peptidase_S11_C_sf"/>
</dbReference>
<dbReference type="Pfam" id="PF07943">
    <property type="entry name" value="PBP5_C"/>
    <property type="match status" value="1"/>
</dbReference>
<dbReference type="SUPFAM" id="SSF69189">
    <property type="entry name" value="Penicillin-binding protein associated domain"/>
    <property type="match status" value="1"/>
</dbReference>
<evidence type="ECO:0000256" key="5">
    <source>
        <dbReference type="ARBA" id="ARBA00022645"/>
    </source>
</evidence>
<dbReference type="Gene3D" id="3.40.710.10">
    <property type="entry name" value="DD-peptidase/beta-lactamase superfamily"/>
    <property type="match status" value="1"/>
</dbReference>
<evidence type="ECO:0000256" key="6">
    <source>
        <dbReference type="ARBA" id="ARBA00022670"/>
    </source>
</evidence>
<keyword evidence="10" id="KW-0573">Peptidoglycan synthesis</keyword>
<gene>
    <name evidence="16" type="ORF">E9677_24990</name>
</gene>
<evidence type="ECO:0000313" key="16">
    <source>
        <dbReference type="EMBL" id="THV09378.1"/>
    </source>
</evidence>
<dbReference type="EMBL" id="STGT01000012">
    <property type="protein sequence ID" value="THV09378.1"/>
    <property type="molecule type" value="Genomic_DNA"/>
</dbReference>
<evidence type="ECO:0000256" key="2">
    <source>
        <dbReference type="ARBA" id="ARBA00004752"/>
    </source>
</evidence>
<accession>A0ABY2QQD9</accession>
<dbReference type="Gene3D" id="2.60.410.10">
    <property type="entry name" value="D-Ala-D-Ala carboxypeptidase, C-terminal domain"/>
    <property type="match status" value="1"/>
</dbReference>
<feature type="chain" id="PRO_5046681748" description="serine-type D-Ala-D-Ala carboxypeptidase" evidence="14">
    <location>
        <begin position="24"/>
        <end position="389"/>
    </location>
</feature>
<feature type="domain" description="Peptidase S11 D-Ala-D-Ala carboxypeptidase A C-terminal" evidence="15">
    <location>
        <begin position="280"/>
        <end position="370"/>
    </location>
</feature>
<dbReference type="RefSeq" id="WP_136560786.1">
    <property type="nucleotide sequence ID" value="NZ_STGT01000012.1"/>
</dbReference>
<comment type="caution">
    <text evidence="16">The sequence shown here is derived from an EMBL/GenBank/DDBJ whole genome shotgun (WGS) entry which is preliminary data.</text>
</comment>
<dbReference type="Pfam" id="PF00768">
    <property type="entry name" value="Peptidase_S11"/>
    <property type="match status" value="1"/>
</dbReference>
<comment type="function">
    <text evidence="1">Removes C-terminal D-alanyl residues from sugar-peptide cell wall precursors.</text>
</comment>
<protein>
    <recommendedName>
        <fullName evidence="4">serine-type D-Ala-D-Ala carboxypeptidase</fullName>
        <ecNumber evidence="4">3.4.16.4</ecNumber>
    </recommendedName>
</protein>
<comment type="similarity">
    <text evidence="3 13">Belongs to the peptidase S11 family.</text>
</comment>
<dbReference type="InterPro" id="IPR012338">
    <property type="entry name" value="Beta-lactam/transpept-like"/>
</dbReference>
<proteinExistence type="inferred from homology"/>
<evidence type="ECO:0000256" key="13">
    <source>
        <dbReference type="RuleBase" id="RU004016"/>
    </source>
</evidence>
<evidence type="ECO:0000256" key="9">
    <source>
        <dbReference type="ARBA" id="ARBA00022960"/>
    </source>
</evidence>
<dbReference type="InterPro" id="IPR015956">
    <property type="entry name" value="Peniciliin-bd_prot_C_sf"/>
</dbReference>
<evidence type="ECO:0000256" key="3">
    <source>
        <dbReference type="ARBA" id="ARBA00007164"/>
    </source>
</evidence>
<evidence type="ECO:0000256" key="14">
    <source>
        <dbReference type="SAM" id="SignalP"/>
    </source>
</evidence>
<dbReference type="SMART" id="SM00936">
    <property type="entry name" value="PBP5_C"/>
    <property type="match status" value="1"/>
</dbReference>
<sequence length="389" mass="42814">MRRFFPVLLLAPILTLAGLPSFAQAPAVEIRQVIETKAAQVYLIEASTGTVLLSKNERQSFAPASLAKLMTLEVVFDALKKGEIRPDTIYPVSEYAWRTGGAPSRTSTMFAAVKSQVPVGDLVRGIAVQTANDGCLIIAEGMEGSEAKFVERMNARAAELGLTDSRFGNATGLPNPDNRSTLYDLVKLSRHLVDTYPDLYRTFSLPEFEWNKIFQRNRNPLLSYGADGLGTGFSEGSGFAIVASMERDGRRLFLGMSGVATDKERTEEATRLLTWGFDGFEMRTLFKAGEVIGEASVYGGAQSKVPLVAAEPVEVYVPVNNPDRLQARIVYRWPLQPPVAADREVATLNVFSGERPLRSLPLKSAETVEVGTLRQRAWDAVIELLFFWI</sequence>
<evidence type="ECO:0000256" key="1">
    <source>
        <dbReference type="ARBA" id="ARBA00003217"/>
    </source>
</evidence>
<evidence type="ECO:0000313" key="17">
    <source>
        <dbReference type="Proteomes" id="UP000309667"/>
    </source>
</evidence>
<dbReference type="InterPro" id="IPR018044">
    <property type="entry name" value="Peptidase_S11"/>
</dbReference>
<dbReference type="InterPro" id="IPR012907">
    <property type="entry name" value="Peptidase_S11_C"/>
</dbReference>
<dbReference type="EC" id="3.4.16.4" evidence="4"/>
<dbReference type="GO" id="GO:0004180">
    <property type="term" value="F:carboxypeptidase activity"/>
    <property type="evidence" value="ECO:0007669"/>
    <property type="project" value="UniProtKB-KW"/>
</dbReference>
<keyword evidence="11" id="KW-0961">Cell wall biogenesis/degradation</keyword>